<dbReference type="Pfam" id="PF09643">
    <property type="entry name" value="YopX"/>
    <property type="match status" value="1"/>
</dbReference>
<dbReference type="EMBL" id="JARLKY010000155">
    <property type="protein sequence ID" value="MEC0232685.1"/>
    <property type="molecule type" value="Genomic_DNA"/>
</dbReference>
<proteinExistence type="predicted"/>
<dbReference type="Gene3D" id="2.30.30.290">
    <property type="entry name" value="YopX-like domains"/>
    <property type="match status" value="1"/>
</dbReference>
<keyword evidence="3" id="KW-1185">Reference proteome</keyword>
<organism evidence="2 3">
    <name type="scientific">Paenibacillus alba</name>
    <dbReference type="NCBI Taxonomy" id="1197127"/>
    <lineage>
        <taxon>Bacteria</taxon>
        <taxon>Bacillati</taxon>
        <taxon>Bacillota</taxon>
        <taxon>Bacilli</taxon>
        <taxon>Bacillales</taxon>
        <taxon>Paenibacillaceae</taxon>
        <taxon>Paenibacillus</taxon>
    </lineage>
</organism>
<reference evidence="2 3" key="1">
    <citation type="submission" date="2023-03" db="EMBL/GenBank/DDBJ databases">
        <title>Bacillus Genome Sequencing.</title>
        <authorList>
            <person name="Dunlap C."/>
        </authorList>
    </citation>
    <scope>NUCLEOTIDE SEQUENCE [LARGE SCALE GENOMIC DNA]</scope>
    <source>
        <strain evidence="2 3">BD-533</strain>
    </source>
</reference>
<gene>
    <name evidence="2" type="ORF">P4I72_36900</name>
</gene>
<dbReference type="Proteomes" id="UP001338137">
    <property type="component" value="Unassembled WGS sequence"/>
</dbReference>
<dbReference type="InterPro" id="IPR023385">
    <property type="entry name" value="YopX-like_C"/>
</dbReference>
<dbReference type="SUPFAM" id="SSF159006">
    <property type="entry name" value="YopX-like"/>
    <property type="match status" value="1"/>
</dbReference>
<accession>A0ABU6GEN6</accession>
<evidence type="ECO:0000259" key="1">
    <source>
        <dbReference type="Pfam" id="PF09643"/>
    </source>
</evidence>
<feature type="domain" description="YopX protein" evidence="1">
    <location>
        <begin position="37"/>
        <end position="111"/>
    </location>
</feature>
<dbReference type="RefSeq" id="WP_326076902.1">
    <property type="nucleotide sequence ID" value="NZ_JARLKY010000155.1"/>
</dbReference>
<evidence type="ECO:0000313" key="3">
    <source>
        <dbReference type="Proteomes" id="UP001338137"/>
    </source>
</evidence>
<dbReference type="InterPro" id="IPR019096">
    <property type="entry name" value="YopX_protein"/>
</dbReference>
<name>A0ABU6GEN6_9BACL</name>
<comment type="caution">
    <text evidence="2">The sequence shown here is derived from an EMBL/GenBank/DDBJ whole genome shotgun (WGS) entry which is preliminary data.</text>
</comment>
<sequence length="121" mass="14441">MRYKFKFWHKEEKQFISIWSRGWRFEPENGQIYASGMNVTERVDIVQWTGLTDRNGKEIYEGDIMTAHGLNGIVKWIDAGWRVEWKTYDSYLLQVRHGEVIGNIYENLELIDSLEVKHETD</sequence>
<protein>
    <submittedName>
        <fullName evidence="2">YopX family protein</fullName>
    </submittedName>
</protein>
<evidence type="ECO:0000313" key="2">
    <source>
        <dbReference type="EMBL" id="MEC0232685.1"/>
    </source>
</evidence>